<dbReference type="Proteomes" id="UP000829398">
    <property type="component" value="Chromosome 3"/>
</dbReference>
<comment type="caution">
    <text evidence="1">The sequence shown here is derived from an EMBL/GenBank/DDBJ whole genome shotgun (WGS) entry which is preliminary data.</text>
</comment>
<dbReference type="EMBL" id="CM039172">
    <property type="protein sequence ID" value="KAH9782702.1"/>
    <property type="molecule type" value="Genomic_DNA"/>
</dbReference>
<keyword evidence="2" id="KW-1185">Reference proteome</keyword>
<evidence type="ECO:0000313" key="2">
    <source>
        <dbReference type="Proteomes" id="UP000829398"/>
    </source>
</evidence>
<protein>
    <submittedName>
        <fullName evidence="1">UDP-glycosyltransferase 74F2</fullName>
    </submittedName>
</protein>
<name>A0ACB8MA01_CITSI</name>
<evidence type="ECO:0000313" key="1">
    <source>
        <dbReference type="EMBL" id="KAH9782702.1"/>
    </source>
</evidence>
<accession>A0ACB8MA01</accession>
<sequence>MEEKKIHRAHVLIVSYPSQGHINPTFQFAKRLASKGLKITLAITNFIYKTQKPPQPSDSVQIDTISDGYDDGGFSEAESIDAYLQNMEVAGLKTLAELITKYKSSSNPIDCVVYDAFLYWALDVAKGFGLFSAAFFTQTCAVNFIYYLVHHGLLKLPVSSTPVSIPGIPLLELQDMPSFIGVQGQYPAYFEMVLNQFSNADRADLVLVNTFYKLESQVADSMSKFCPMVTIGPTLPSFYLDNRILNDNDYDLNLFTLDKSITMNWLNTKPEGSVVYVSFGSMACLANKQVEELAWGLKKSSFYFLWVIRDTEETNKLPKGFVDGIGDKGLIVNWSPQLEVLSNKALGCFFSHAGWNSTIEALSLAVPMVVMPQWTDQPTDAKFVEDVWKVGVRVRVDEDGIVRRDEIERCIREVMEGQSGREMRMNAKKWSDLAIEAVSEAKTGEAQGNRNALVGFTADYRTRLDPPVPDNYFGNCNGIHGAVTEASEVKQENGVAFAAEMISDLIKGIDANVADEGSDVKIAKIVEHAKQGAFMLSVAGSTRFDVYGSDFGWGRPRKVEIVSIDRTGAVSFAESKDGGGGVEVGVVLEEQEMEVFASLFTNGLKK</sequence>
<reference evidence="2" key="1">
    <citation type="journal article" date="2023" name="Hortic. Res.">
        <title>A chromosome-level phased genome enabling allele-level studies in sweet orange: a case study on citrus Huanglongbing tolerance.</title>
        <authorList>
            <person name="Wu B."/>
            <person name="Yu Q."/>
            <person name="Deng Z."/>
            <person name="Duan Y."/>
            <person name="Luo F."/>
            <person name="Gmitter F. Jr."/>
        </authorList>
    </citation>
    <scope>NUCLEOTIDE SEQUENCE [LARGE SCALE GENOMIC DNA]</scope>
    <source>
        <strain evidence="2">cv. Valencia</strain>
    </source>
</reference>
<gene>
    <name evidence="1" type="ORF">KPL71_009018</name>
</gene>
<proteinExistence type="predicted"/>
<organism evidence="1 2">
    <name type="scientific">Citrus sinensis</name>
    <name type="common">Sweet orange</name>
    <name type="synonym">Citrus aurantium var. sinensis</name>
    <dbReference type="NCBI Taxonomy" id="2711"/>
    <lineage>
        <taxon>Eukaryota</taxon>
        <taxon>Viridiplantae</taxon>
        <taxon>Streptophyta</taxon>
        <taxon>Embryophyta</taxon>
        <taxon>Tracheophyta</taxon>
        <taxon>Spermatophyta</taxon>
        <taxon>Magnoliopsida</taxon>
        <taxon>eudicotyledons</taxon>
        <taxon>Gunneridae</taxon>
        <taxon>Pentapetalae</taxon>
        <taxon>rosids</taxon>
        <taxon>malvids</taxon>
        <taxon>Sapindales</taxon>
        <taxon>Rutaceae</taxon>
        <taxon>Aurantioideae</taxon>
        <taxon>Citrus</taxon>
    </lineage>
</organism>